<dbReference type="SUPFAM" id="SSF54695">
    <property type="entry name" value="POZ domain"/>
    <property type="match status" value="1"/>
</dbReference>
<accession>A0AAN7TUX8</accession>
<feature type="domain" description="BTB" evidence="2">
    <location>
        <begin position="70"/>
        <end position="172"/>
    </location>
</feature>
<dbReference type="Gene3D" id="2.160.20.80">
    <property type="entry name" value="E3 ubiquitin-protein ligase SopA"/>
    <property type="match status" value="1"/>
</dbReference>
<keyword evidence="4" id="KW-1185">Reference proteome</keyword>
<feature type="region of interest" description="Disordered" evidence="1">
    <location>
        <begin position="1"/>
        <end position="20"/>
    </location>
</feature>
<dbReference type="Proteomes" id="UP001344447">
    <property type="component" value="Unassembled WGS sequence"/>
</dbReference>
<evidence type="ECO:0000313" key="4">
    <source>
        <dbReference type="Proteomes" id="UP001344447"/>
    </source>
</evidence>
<protein>
    <recommendedName>
        <fullName evidence="2">BTB domain-containing protein</fullName>
    </recommendedName>
</protein>
<dbReference type="EMBL" id="JAVFKY010000005">
    <property type="protein sequence ID" value="KAK5575828.1"/>
    <property type="molecule type" value="Genomic_DNA"/>
</dbReference>
<dbReference type="SUPFAM" id="SSF141571">
    <property type="entry name" value="Pentapeptide repeat-like"/>
    <property type="match status" value="1"/>
</dbReference>
<dbReference type="InterPro" id="IPR003131">
    <property type="entry name" value="T1-type_BTB"/>
</dbReference>
<dbReference type="Gene3D" id="3.30.710.10">
    <property type="entry name" value="Potassium Channel Kv1.1, Chain A"/>
    <property type="match status" value="1"/>
</dbReference>
<feature type="region of interest" description="Disordered" evidence="1">
    <location>
        <begin position="25"/>
        <end position="62"/>
    </location>
</feature>
<dbReference type="InterPro" id="IPR000210">
    <property type="entry name" value="BTB/POZ_dom"/>
</dbReference>
<dbReference type="PANTHER" id="PTHR14136:SF40">
    <property type="entry name" value="BTB_POZ DOMAIN-CONTAINING PROTEIN"/>
    <property type="match status" value="1"/>
</dbReference>
<dbReference type="AlphaFoldDB" id="A0AAN7TUX8"/>
<evidence type="ECO:0000313" key="3">
    <source>
        <dbReference type="EMBL" id="KAK5575828.1"/>
    </source>
</evidence>
<dbReference type="InterPro" id="IPR001646">
    <property type="entry name" value="5peptide_repeat"/>
</dbReference>
<comment type="caution">
    <text evidence="3">The sequence shown here is derived from an EMBL/GenBank/DDBJ whole genome shotgun (WGS) entry which is preliminary data.</text>
</comment>
<dbReference type="InterPro" id="IPR051082">
    <property type="entry name" value="Pentapeptide-BTB/POZ_domain"/>
</dbReference>
<dbReference type="InterPro" id="IPR011333">
    <property type="entry name" value="SKP1/BTB/POZ_sf"/>
</dbReference>
<dbReference type="Pfam" id="PF02214">
    <property type="entry name" value="BTB_2"/>
    <property type="match status" value="1"/>
</dbReference>
<evidence type="ECO:0000259" key="2">
    <source>
        <dbReference type="SMART" id="SM00225"/>
    </source>
</evidence>
<evidence type="ECO:0000256" key="1">
    <source>
        <dbReference type="SAM" id="MobiDB-lite"/>
    </source>
</evidence>
<dbReference type="PANTHER" id="PTHR14136">
    <property type="entry name" value="BTB_POZ DOMAIN-CONTAINING PROTEIN KCTD9"/>
    <property type="match status" value="1"/>
</dbReference>
<feature type="compositionally biased region" description="Low complexity" evidence="1">
    <location>
        <begin position="28"/>
        <end position="62"/>
    </location>
</feature>
<feature type="compositionally biased region" description="Polar residues" evidence="1">
    <location>
        <begin position="1"/>
        <end position="14"/>
    </location>
</feature>
<sequence>MNDEQITTITSINHKNIEEQDDEINKLTTSSSSSTSSSPSTSYITLNNHTNPPKTTTTETVNSNDISKDSMLKLNVGGEIYYTTLSTLISDSNSMFYLMFGTGRFNVQKGDDGTIFIDRDGRYFHYILNWLRSQFIPFLKDETVRESVMNEARYYQITSLIEYMQFQIGSQPPPPDIEKFSQKEILQLVNLSHPTQPIQLPSANLSGLDLSGLNLKNANLRFANLEGSLLKYCNLEEANLESANLKNCDLRFSNISCCSLQRAQLQNSQLQYSSFVGSNLSDAELCDAQLQNADFQSANLQGSNLQGANLLDTNLHNAKVQGTSFSRVINVQRAKNLKR</sequence>
<dbReference type="Pfam" id="PF13599">
    <property type="entry name" value="Pentapeptide_4"/>
    <property type="match status" value="1"/>
</dbReference>
<reference evidence="3 4" key="1">
    <citation type="submission" date="2023-11" db="EMBL/GenBank/DDBJ databases">
        <title>Dfirmibasis_genome.</title>
        <authorList>
            <person name="Edelbroek B."/>
            <person name="Kjellin J."/>
            <person name="Jerlstrom-Hultqvist J."/>
            <person name="Soderbom F."/>
        </authorList>
    </citation>
    <scope>NUCLEOTIDE SEQUENCE [LARGE SCALE GENOMIC DNA]</scope>
    <source>
        <strain evidence="3 4">TNS-C-14</strain>
    </source>
</reference>
<dbReference type="Pfam" id="PF00805">
    <property type="entry name" value="Pentapeptide"/>
    <property type="match status" value="1"/>
</dbReference>
<name>A0AAN7TUX8_9MYCE</name>
<organism evidence="3 4">
    <name type="scientific">Dictyostelium firmibasis</name>
    <dbReference type="NCBI Taxonomy" id="79012"/>
    <lineage>
        <taxon>Eukaryota</taxon>
        <taxon>Amoebozoa</taxon>
        <taxon>Evosea</taxon>
        <taxon>Eumycetozoa</taxon>
        <taxon>Dictyostelia</taxon>
        <taxon>Dictyosteliales</taxon>
        <taxon>Dictyosteliaceae</taxon>
        <taxon>Dictyostelium</taxon>
    </lineage>
</organism>
<dbReference type="SMART" id="SM00225">
    <property type="entry name" value="BTB"/>
    <property type="match status" value="1"/>
</dbReference>
<proteinExistence type="predicted"/>
<gene>
    <name evidence="3" type="ORF">RB653_006962</name>
</gene>
<dbReference type="GO" id="GO:0051260">
    <property type="term" value="P:protein homooligomerization"/>
    <property type="evidence" value="ECO:0007669"/>
    <property type="project" value="InterPro"/>
</dbReference>